<reference evidence="3" key="1">
    <citation type="submission" date="2023-08" db="EMBL/GenBank/DDBJ databases">
        <authorList>
            <person name="Chen Y."/>
            <person name="Shah S."/>
            <person name="Dougan E. K."/>
            <person name="Thang M."/>
            <person name="Chan C."/>
        </authorList>
    </citation>
    <scope>NUCLEOTIDE SEQUENCE</scope>
</reference>
<dbReference type="Proteomes" id="UP001178507">
    <property type="component" value="Unassembled WGS sequence"/>
</dbReference>
<name>A0AA36HRS1_9DINO</name>
<dbReference type="InterPro" id="IPR001179">
    <property type="entry name" value="PPIase_FKBP_dom"/>
</dbReference>
<accession>A0AA36HRS1</accession>
<feature type="domain" description="PPIase FKBP-type" evidence="2">
    <location>
        <begin position="93"/>
        <end position="170"/>
    </location>
</feature>
<dbReference type="EC" id="5.2.1.8" evidence="1"/>
<dbReference type="EMBL" id="CAUJNA010000172">
    <property type="protein sequence ID" value="CAJ1373053.1"/>
    <property type="molecule type" value="Genomic_DNA"/>
</dbReference>
<dbReference type="PANTHER" id="PTHR43036:SF2">
    <property type="entry name" value="OS04G0481300 PROTEIN"/>
    <property type="match status" value="1"/>
</dbReference>
<dbReference type="Pfam" id="PF00254">
    <property type="entry name" value="FKBP_C"/>
    <property type="match status" value="1"/>
</dbReference>
<feature type="non-terminal residue" evidence="3">
    <location>
        <position position="478"/>
    </location>
</feature>
<dbReference type="CDD" id="cd02440">
    <property type="entry name" value="AdoMet_MTases"/>
    <property type="match status" value="1"/>
</dbReference>
<evidence type="ECO:0000259" key="2">
    <source>
        <dbReference type="PROSITE" id="PS50059"/>
    </source>
</evidence>
<keyword evidence="4" id="KW-1185">Reference proteome</keyword>
<dbReference type="SUPFAM" id="SSF54534">
    <property type="entry name" value="FKBP-like"/>
    <property type="match status" value="1"/>
</dbReference>
<protein>
    <recommendedName>
        <fullName evidence="1">peptidylprolyl isomerase</fullName>
        <ecNumber evidence="1">5.2.1.8</ecNumber>
    </recommendedName>
</protein>
<dbReference type="Pfam" id="PF08241">
    <property type="entry name" value="Methyltransf_11"/>
    <property type="match status" value="1"/>
</dbReference>
<dbReference type="InterPro" id="IPR029063">
    <property type="entry name" value="SAM-dependent_MTases_sf"/>
</dbReference>
<evidence type="ECO:0000256" key="1">
    <source>
        <dbReference type="PROSITE-ProRule" id="PRU00277"/>
    </source>
</evidence>
<dbReference type="Gene3D" id="3.10.50.40">
    <property type="match status" value="1"/>
</dbReference>
<dbReference type="InterPro" id="IPR046357">
    <property type="entry name" value="PPIase_dom_sf"/>
</dbReference>
<evidence type="ECO:0000313" key="4">
    <source>
        <dbReference type="Proteomes" id="UP001178507"/>
    </source>
</evidence>
<dbReference type="GO" id="GO:0008757">
    <property type="term" value="F:S-adenosylmethionine-dependent methyltransferase activity"/>
    <property type="evidence" value="ECO:0007669"/>
    <property type="project" value="InterPro"/>
</dbReference>
<keyword evidence="1" id="KW-0413">Isomerase</keyword>
<dbReference type="Gene3D" id="3.40.50.150">
    <property type="entry name" value="Vaccinia Virus protein VP39"/>
    <property type="match status" value="1"/>
</dbReference>
<dbReference type="AlphaFoldDB" id="A0AA36HRS1"/>
<dbReference type="SUPFAM" id="SSF53335">
    <property type="entry name" value="S-adenosyl-L-methionine-dependent methyltransferases"/>
    <property type="match status" value="1"/>
</dbReference>
<comment type="catalytic activity">
    <reaction evidence="1">
        <text>[protein]-peptidylproline (omega=180) = [protein]-peptidylproline (omega=0)</text>
        <dbReference type="Rhea" id="RHEA:16237"/>
        <dbReference type="Rhea" id="RHEA-COMP:10747"/>
        <dbReference type="Rhea" id="RHEA-COMP:10748"/>
        <dbReference type="ChEBI" id="CHEBI:83833"/>
        <dbReference type="ChEBI" id="CHEBI:83834"/>
        <dbReference type="EC" id="5.2.1.8"/>
    </reaction>
</comment>
<comment type="caution">
    <text evidence="3">The sequence shown here is derived from an EMBL/GenBank/DDBJ whole genome shotgun (WGS) entry which is preliminary data.</text>
</comment>
<keyword evidence="1" id="KW-0697">Rotamase</keyword>
<evidence type="ECO:0000313" key="3">
    <source>
        <dbReference type="EMBL" id="CAJ1373053.1"/>
    </source>
</evidence>
<proteinExistence type="predicted"/>
<dbReference type="PROSITE" id="PS50059">
    <property type="entry name" value="FKBP_PPIASE"/>
    <property type="match status" value="1"/>
</dbReference>
<organism evidence="3 4">
    <name type="scientific">Effrenium voratum</name>
    <dbReference type="NCBI Taxonomy" id="2562239"/>
    <lineage>
        <taxon>Eukaryota</taxon>
        <taxon>Sar</taxon>
        <taxon>Alveolata</taxon>
        <taxon>Dinophyceae</taxon>
        <taxon>Suessiales</taxon>
        <taxon>Symbiodiniaceae</taxon>
        <taxon>Effrenium</taxon>
    </lineage>
</organism>
<dbReference type="GO" id="GO:0003755">
    <property type="term" value="F:peptidyl-prolyl cis-trans isomerase activity"/>
    <property type="evidence" value="ECO:0007669"/>
    <property type="project" value="UniProtKB-KW"/>
</dbReference>
<sequence>VSSSLAFYTYHLAAPISVMLPAARGQSLRAAEPVARAAGVARQLPKPPATRSAASGPLKRVGVLSGLVAAGAASRRPTCRGVVAMAAREVKAGDEVFVNYEGRLAEDGTVFDTREGKGPISFTVGLGQVVPGFDKAVRGMQVGQKLKVKISPEDAYGQRSDALIMNIPADKVPSDLQEGMQVMLGGGSEKVPATVKQILTDGSAMLDMNHPLAGKALAFDIELVDIKEVKMGMDVVGWNGKKVKVPFAIASSLVSRALKDPQWPEKWPYTAADFRRQDESEDTGFYSQPRFVTHIDRDAIESIRSFYALQFAQAPQGEYSVLDICSSWISHYPEGLKAKRVAITGMVEKELEANKQATEHTAADLNKKPKLPYEDNSFDFVTNVVSVDYLTKPREVFQEMHRVLKPGGVAIMSFSNRCFFTKAISMWVADMSDGPGHCRIVGNYFHFNPEGGWKDITSLDISKSPQSNPMWVVTAVKA</sequence>
<dbReference type="InterPro" id="IPR013216">
    <property type="entry name" value="Methyltransf_11"/>
</dbReference>
<dbReference type="PANTHER" id="PTHR43036">
    <property type="entry name" value="OSJNBB0011N17.9 PROTEIN"/>
    <property type="match status" value="1"/>
</dbReference>
<gene>
    <name evidence="3" type="ORF">EVOR1521_LOCUS2996</name>
</gene>